<evidence type="ECO:0000256" key="1">
    <source>
        <dbReference type="SAM" id="SignalP"/>
    </source>
</evidence>
<reference evidence="2" key="1">
    <citation type="journal article" date="2021" name="Mol. Plant Microbe Interact.">
        <title>Telomere to telomere genome assembly of Fusarium musae F31, causal agent of crown rot disease of banana.</title>
        <authorList>
            <person name="Degradi L."/>
            <person name="Tava V."/>
            <person name="Kunova A."/>
            <person name="Cortesi P."/>
            <person name="Saracchi M."/>
            <person name="Pasquali M."/>
        </authorList>
    </citation>
    <scope>NUCLEOTIDE SEQUENCE</scope>
    <source>
        <strain evidence="2">F31</strain>
    </source>
</reference>
<dbReference type="AlphaFoldDB" id="A0A9P8DUF2"/>
<comment type="caution">
    <text evidence="2">The sequence shown here is derived from an EMBL/GenBank/DDBJ whole genome shotgun (WGS) entry which is preliminary data.</text>
</comment>
<proteinExistence type="predicted"/>
<evidence type="ECO:0000313" key="2">
    <source>
        <dbReference type="EMBL" id="KAG9508318.1"/>
    </source>
</evidence>
<evidence type="ECO:0000313" key="3">
    <source>
        <dbReference type="Proteomes" id="UP000827133"/>
    </source>
</evidence>
<gene>
    <name evidence="2" type="ORF">J7337_001882</name>
</gene>
<dbReference type="KEGG" id="fmu:J7337_001882"/>
<dbReference type="GeneID" id="68309739"/>
<dbReference type="RefSeq" id="XP_044687317.1">
    <property type="nucleotide sequence ID" value="XM_044819615.1"/>
</dbReference>
<feature type="signal peptide" evidence="1">
    <location>
        <begin position="1"/>
        <end position="26"/>
    </location>
</feature>
<keyword evidence="1" id="KW-0732">Signal</keyword>
<name>A0A9P8DUF2_9HYPO</name>
<dbReference type="EMBL" id="JAHBCI010000001">
    <property type="protein sequence ID" value="KAG9508318.1"/>
    <property type="molecule type" value="Genomic_DNA"/>
</dbReference>
<organism evidence="2 3">
    <name type="scientific">Fusarium musae</name>
    <dbReference type="NCBI Taxonomy" id="1042133"/>
    <lineage>
        <taxon>Eukaryota</taxon>
        <taxon>Fungi</taxon>
        <taxon>Dikarya</taxon>
        <taxon>Ascomycota</taxon>
        <taxon>Pezizomycotina</taxon>
        <taxon>Sordariomycetes</taxon>
        <taxon>Hypocreomycetidae</taxon>
        <taxon>Hypocreales</taxon>
        <taxon>Nectriaceae</taxon>
        <taxon>Fusarium</taxon>
    </lineage>
</organism>
<keyword evidence="3" id="KW-1185">Reference proteome</keyword>
<feature type="chain" id="PRO_5040243473" description="Fungal N-terminal domain-containing protein" evidence="1">
    <location>
        <begin position="27"/>
        <end position="188"/>
    </location>
</feature>
<dbReference type="Proteomes" id="UP000827133">
    <property type="component" value="Unassembled WGS sequence"/>
</dbReference>
<evidence type="ECO:0008006" key="4">
    <source>
        <dbReference type="Google" id="ProtNLM"/>
    </source>
</evidence>
<protein>
    <recommendedName>
        <fullName evidence="4">Fungal N-terminal domain-containing protein</fullName>
    </recommendedName>
</protein>
<accession>A0A9P8DUF2</accession>
<sequence length="188" mass="20514">MADPLSVAGLALAVVSLGLQVTGGIAEYFDSLKSRGQDIDSITRQNDTLRKTLRIIELSISQFQNDHKTATEALRQFLDSSNGELKVLESMIATFIIDDEGTAGRRNKARNQGSEKLATLQATSQIISRDLLVVQSEVSSIRTPIRGIETTLSQFETRFSGLENLLGQLFVQGSAINETLQECAEVIV</sequence>